<feature type="compositionally biased region" description="Basic and acidic residues" evidence="1">
    <location>
        <begin position="128"/>
        <end position="160"/>
    </location>
</feature>
<evidence type="ECO:0000313" key="2">
    <source>
        <dbReference type="EMBL" id="OLP95372.1"/>
    </source>
</evidence>
<dbReference type="AlphaFoldDB" id="A0A1Q9DJK8"/>
<sequence length="235" mass="26976">MSLSPEVLSDCDLRTALQTSLAGDLERPANDDPYLPFQDFPAETVAGCSCPLCMELSTMCQCNRCNNNRKCPAATDSKFCDFKFGKVRNYWQSQLQYYMQRIAHEQMDADSVEYSALLNDVQKRSQTEAEAYYKKKRDDREAARLKRKQPEVPKPRKVKQEVPNAAPPIKMEAPNQIVIPDANATSPRPKRQRRGRVPDNSMDDIPEFPGRDKINGKYCDFHKYYPENHLFLQGS</sequence>
<gene>
    <name evidence="2" type="ORF">AK812_SmicGene22514</name>
</gene>
<protein>
    <submittedName>
        <fullName evidence="2">Uncharacterized protein</fullName>
    </submittedName>
</protein>
<dbReference type="Proteomes" id="UP000186817">
    <property type="component" value="Unassembled WGS sequence"/>
</dbReference>
<keyword evidence="3" id="KW-1185">Reference proteome</keyword>
<feature type="region of interest" description="Disordered" evidence="1">
    <location>
        <begin position="128"/>
        <end position="213"/>
    </location>
</feature>
<organism evidence="2 3">
    <name type="scientific">Symbiodinium microadriaticum</name>
    <name type="common">Dinoflagellate</name>
    <name type="synonym">Zooxanthella microadriatica</name>
    <dbReference type="NCBI Taxonomy" id="2951"/>
    <lineage>
        <taxon>Eukaryota</taxon>
        <taxon>Sar</taxon>
        <taxon>Alveolata</taxon>
        <taxon>Dinophyceae</taxon>
        <taxon>Suessiales</taxon>
        <taxon>Symbiodiniaceae</taxon>
        <taxon>Symbiodinium</taxon>
    </lineage>
</organism>
<accession>A0A1Q9DJK8</accession>
<name>A0A1Q9DJK8_SYMMI</name>
<evidence type="ECO:0000256" key="1">
    <source>
        <dbReference type="SAM" id="MobiDB-lite"/>
    </source>
</evidence>
<reference evidence="2 3" key="1">
    <citation type="submission" date="2016-02" db="EMBL/GenBank/DDBJ databases">
        <title>Genome analysis of coral dinoflagellate symbionts highlights evolutionary adaptations to a symbiotic lifestyle.</title>
        <authorList>
            <person name="Aranda M."/>
            <person name="Li Y."/>
            <person name="Liew Y.J."/>
            <person name="Baumgarten S."/>
            <person name="Simakov O."/>
            <person name="Wilson M."/>
            <person name="Piel J."/>
            <person name="Ashoor H."/>
            <person name="Bougouffa S."/>
            <person name="Bajic V.B."/>
            <person name="Ryu T."/>
            <person name="Ravasi T."/>
            <person name="Bayer T."/>
            <person name="Micklem G."/>
            <person name="Kim H."/>
            <person name="Bhak J."/>
            <person name="Lajeunesse T.C."/>
            <person name="Voolstra C.R."/>
        </authorList>
    </citation>
    <scope>NUCLEOTIDE SEQUENCE [LARGE SCALE GENOMIC DNA]</scope>
    <source>
        <strain evidence="2 3">CCMP2467</strain>
    </source>
</reference>
<comment type="caution">
    <text evidence="2">The sequence shown here is derived from an EMBL/GenBank/DDBJ whole genome shotgun (WGS) entry which is preliminary data.</text>
</comment>
<dbReference type="OrthoDB" id="414430at2759"/>
<dbReference type="EMBL" id="LSRX01000505">
    <property type="protein sequence ID" value="OLP95372.1"/>
    <property type="molecule type" value="Genomic_DNA"/>
</dbReference>
<proteinExistence type="predicted"/>
<evidence type="ECO:0000313" key="3">
    <source>
        <dbReference type="Proteomes" id="UP000186817"/>
    </source>
</evidence>